<keyword evidence="1" id="KW-0472">Membrane</keyword>
<feature type="transmembrane region" description="Helical" evidence="1">
    <location>
        <begin position="12"/>
        <end position="38"/>
    </location>
</feature>
<feature type="transmembrane region" description="Helical" evidence="1">
    <location>
        <begin position="415"/>
        <end position="436"/>
    </location>
</feature>
<feature type="transmembrane region" description="Helical" evidence="1">
    <location>
        <begin position="137"/>
        <end position="155"/>
    </location>
</feature>
<feature type="transmembrane region" description="Helical" evidence="1">
    <location>
        <begin position="176"/>
        <end position="194"/>
    </location>
</feature>
<keyword evidence="1" id="KW-1133">Transmembrane helix</keyword>
<feature type="transmembrane region" description="Helical" evidence="1">
    <location>
        <begin position="223"/>
        <end position="246"/>
    </location>
</feature>
<dbReference type="Pfam" id="PF02447">
    <property type="entry name" value="GntP_permease"/>
    <property type="match status" value="1"/>
</dbReference>
<dbReference type="EMBL" id="JAZGLY010000002">
    <property type="protein sequence ID" value="MEE6186598.1"/>
    <property type="molecule type" value="Genomic_DNA"/>
</dbReference>
<dbReference type="PANTHER" id="PTHR30354">
    <property type="entry name" value="GNT FAMILY GLUCONATE TRANSPORTER"/>
    <property type="match status" value="1"/>
</dbReference>
<evidence type="ECO:0000313" key="2">
    <source>
        <dbReference type="EMBL" id="MEE6186598.1"/>
    </source>
</evidence>
<feature type="transmembrane region" description="Helical" evidence="1">
    <location>
        <begin position="339"/>
        <end position="361"/>
    </location>
</feature>
<gene>
    <name evidence="2" type="ORF">V2H41_04855</name>
</gene>
<dbReference type="NCBIfam" id="TIGR00791">
    <property type="entry name" value="gntP"/>
    <property type="match status" value="1"/>
</dbReference>
<dbReference type="RefSeq" id="WP_330974005.1">
    <property type="nucleotide sequence ID" value="NZ_JAZGLY010000002.1"/>
</dbReference>
<dbReference type="Proteomes" id="UP001357452">
    <property type="component" value="Unassembled WGS sequence"/>
</dbReference>
<evidence type="ECO:0000256" key="1">
    <source>
        <dbReference type="SAM" id="Phobius"/>
    </source>
</evidence>
<accession>A0ABU7RF43</accession>
<keyword evidence="3" id="KW-1185">Reference proteome</keyword>
<organism evidence="2 3">
    <name type="scientific">Niabella digestorum</name>
    <dbReference type="NCBI Taxonomy" id="3117701"/>
    <lineage>
        <taxon>Bacteria</taxon>
        <taxon>Pseudomonadati</taxon>
        <taxon>Bacteroidota</taxon>
        <taxon>Chitinophagia</taxon>
        <taxon>Chitinophagales</taxon>
        <taxon>Chitinophagaceae</taxon>
        <taxon>Niabella</taxon>
    </lineage>
</organism>
<feature type="transmembrane region" description="Helical" evidence="1">
    <location>
        <begin position="300"/>
        <end position="318"/>
    </location>
</feature>
<feature type="transmembrane region" description="Helical" evidence="1">
    <location>
        <begin position="58"/>
        <end position="79"/>
    </location>
</feature>
<feature type="transmembrane region" description="Helical" evidence="1">
    <location>
        <begin position="100"/>
        <end position="131"/>
    </location>
</feature>
<comment type="caution">
    <text evidence="2">The sequence shown here is derived from an EMBL/GenBank/DDBJ whole genome shotgun (WGS) entry which is preliminary data.</text>
</comment>
<keyword evidence="1" id="KW-0812">Transmembrane</keyword>
<evidence type="ECO:0000313" key="3">
    <source>
        <dbReference type="Proteomes" id="UP001357452"/>
    </source>
</evidence>
<feature type="transmembrane region" description="Helical" evidence="1">
    <location>
        <begin position="258"/>
        <end position="280"/>
    </location>
</feature>
<name>A0ABU7RF43_9BACT</name>
<sequence length="440" mass="46260">MSPVLILLSGIVLLLCLISIAKLNAFISILIATLFIGITNGLSAAQLLSTISKGAGDMLGSVIMVLGLGVVLGSILTETGATKQISYRLLRVFGIKYAKLALAITSFCVGLALFYNAGFIVLIPLVFTVAYQSGLPLVYLAIAMAVPLSVTHGFLPPHPGPVVIAGVFHADVGKTLLYGLMISIPVLWVAAHFFPEWIKKVKSQPPKGIFNEEALQTDDLPPFYASLFIALLPVLLLTISTVGIHILKIEQGLLSDALIFVGDPGMSLLIAVLLGILLLGVKEGKSTAVLMDKAGGAVNAIASIILIIAAGGALKQILVDTGTAEYITQYFKNSSLPPLVLGWLVATALRIAIGSATVAGLTASGIVQPLVASMHVKPELMVLAIGAGSLMCSHVNDTGFWMFKEYIGLSLKDTFKTWTVVESLIGMMGLVGVLVLDLFV</sequence>
<reference evidence="2 3" key="1">
    <citation type="submission" date="2024-01" db="EMBL/GenBank/DDBJ databases">
        <title>Niabella digestum sp. nov., isolated from waste digestion system.</title>
        <authorList>
            <person name="Zhang L."/>
        </authorList>
    </citation>
    <scope>NUCLEOTIDE SEQUENCE [LARGE SCALE GENOMIC DNA]</scope>
    <source>
        <strain evidence="2 3">A18</strain>
    </source>
</reference>
<proteinExistence type="predicted"/>
<dbReference type="PANTHER" id="PTHR30354:SF9">
    <property type="entry name" value="GNT-II SYSTEM L-IDONATE TRANSPORTER"/>
    <property type="match status" value="1"/>
</dbReference>
<dbReference type="PIRSF" id="PIRSF002746">
    <property type="entry name" value="Gluconate_transporter"/>
    <property type="match status" value="1"/>
</dbReference>
<protein>
    <submittedName>
        <fullName evidence="2">Gluconate:H+ symporter</fullName>
    </submittedName>
</protein>
<dbReference type="InterPro" id="IPR003474">
    <property type="entry name" value="Glcn_transporter"/>
</dbReference>